<reference evidence="2 3" key="1">
    <citation type="submission" date="2019-02" db="EMBL/GenBank/DDBJ databases">
        <title>Opniocepnalus argus genome.</title>
        <authorList>
            <person name="Zhou C."/>
            <person name="Xiao S."/>
        </authorList>
    </citation>
    <scope>NUCLEOTIDE SEQUENCE [LARGE SCALE GENOMIC DNA]</scope>
    <source>
        <strain evidence="2">OARG1902GOOAL</strain>
        <tissue evidence="2">Muscle</tissue>
    </source>
</reference>
<reference evidence="3" key="2">
    <citation type="submission" date="2019-02" db="EMBL/GenBank/DDBJ databases">
        <title>Opniocepnalus argus Var Kimnra genome.</title>
        <authorList>
            <person name="Zhou C."/>
            <person name="Xiao S."/>
        </authorList>
    </citation>
    <scope>NUCLEOTIDE SEQUENCE [LARGE SCALE GENOMIC DNA]</scope>
</reference>
<dbReference type="EMBL" id="CM015728">
    <property type="protein sequence ID" value="KAF3702250.1"/>
    <property type="molecule type" value="Genomic_DNA"/>
</dbReference>
<evidence type="ECO:0000313" key="3">
    <source>
        <dbReference type="Proteomes" id="UP000503349"/>
    </source>
</evidence>
<name>A0A6G1QHS7_CHAAH</name>
<gene>
    <name evidence="2" type="ORF">EXN66_Car017938</name>
</gene>
<protein>
    <submittedName>
        <fullName evidence="2">Uncharacterized protein</fullName>
    </submittedName>
</protein>
<keyword evidence="3" id="KW-1185">Reference proteome</keyword>
<evidence type="ECO:0000256" key="1">
    <source>
        <dbReference type="SAM" id="MobiDB-lite"/>
    </source>
</evidence>
<dbReference type="AlphaFoldDB" id="A0A6G1QHS7"/>
<proteinExistence type="predicted"/>
<accession>A0A6G1QHS7</accession>
<organism evidence="2 3">
    <name type="scientific">Channa argus</name>
    <name type="common">Northern snakehead</name>
    <name type="synonym">Ophicephalus argus</name>
    <dbReference type="NCBI Taxonomy" id="215402"/>
    <lineage>
        <taxon>Eukaryota</taxon>
        <taxon>Metazoa</taxon>
        <taxon>Chordata</taxon>
        <taxon>Craniata</taxon>
        <taxon>Vertebrata</taxon>
        <taxon>Euteleostomi</taxon>
        <taxon>Actinopterygii</taxon>
        <taxon>Neopterygii</taxon>
        <taxon>Teleostei</taxon>
        <taxon>Neoteleostei</taxon>
        <taxon>Acanthomorphata</taxon>
        <taxon>Anabantaria</taxon>
        <taxon>Anabantiformes</taxon>
        <taxon>Channoidei</taxon>
        <taxon>Channidae</taxon>
        <taxon>Channa</taxon>
    </lineage>
</organism>
<dbReference type="Proteomes" id="UP000503349">
    <property type="component" value="Chromosome 17"/>
</dbReference>
<evidence type="ECO:0000313" key="2">
    <source>
        <dbReference type="EMBL" id="KAF3702250.1"/>
    </source>
</evidence>
<sequence length="240" mass="26274">MALSAKLKYHLSIKEFIVRKILSTAIHPAHLDAILWHPFDENSCMLLLKTTLMRAFVDPVRSVSGARYGGVETMRALVDRLQGLAPKPPGRMAVGGRVRLGTSTARRRAPVSDAAQPVAGIRGPEGNQFQTSDVTAGVQRDKWKHKTTAATVSAELELFALSGHSHSIVLDLLIAGREMLLLLFRMDEYSAKGQGEGGGVTGKGQTIILDQRLKIVYVMMEKQLKQTGARKFRDQLCSLA</sequence>
<feature type="region of interest" description="Disordered" evidence="1">
    <location>
        <begin position="105"/>
        <end position="130"/>
    </location>
</feature>